<keyword evidence="2" id="KW-1185">Reference proteome</keyword>
<sequence length="175" mass="19248">MPPPRSVVCALPYYHVRTADDQSSEPTHIVDVRLQFVFFDRRHVMIHLSAFPNTLDVAEREGYVPLLGPCAVSTPCRLSSEKGLTVSCTNLFLETPFGAHISDDGLQSSFAHSLSQRLTKKCAGDGVVFIVHCALEPPLSALLLGGEGSMEAATQFSAFVYRNVLRIVQEENEKQ</sequence>
<dbReference type="VEuPathDB" id="TriTrypDB:ADEAN_000015200"/>
<accession>A0A7G2BZ76</accession>
<protein>
    <submittedName>
        <fullName evidence="1">Uncharacterized protein</fullName>
    </submittedName>
</protein>
<dbReference type="AlphaFoldDB" id="A0A7G2BZ76"/>
<evidence type="ECO:0000313" key="1">
    <source>
        <dbReference type="EMBL" id="CAD2212740.1"/>
    </source>
</evidence>
<dbReference type="Proteomes" id="UP000515908">
    <property type="component" value="Chromosome 01"/>
</dbReference>
<proteinExistence type="predicted"/>
<name>A0A7G2BZ76_9TRYP</name>
<reference evidence="1 2" key="1">
    <citation type="submission" date="2020-08" db="EMBL/GenBank/DDBJ databases">
        <authorList>
            <person name="Newling K."/>
            <person name="Davey J."/>
            <person name="Forrester S."/>
        </authorList>
    </citation>
    <scope>NUCLEOTIDE SEQUENCE [LARGE SCALE GENOMIC DNA]</scope>
    <source>
        <strain evidence="2">Crithidia deanei Carvalho (ATCC PRA-265)</strain>
    </source>
</reference>
<gene>
    <name evidence="1" type="ORF">ADEAN_000015200</name>
</gene>
<organism evidence="1 2">
    <name type="scientific">Angomonas deanei</name>
    <dbReference type="NCBI Taxonomy" id="59799"/>
    <lineage>
        <taxon>Eukaryota</taxon>
        <taxon>Discoba</taxon>
        <taxon>Euglenozoa</taxon>
        <taxon>Kinetoplastea</taxon>
        <taxon>Metakinetoplastina</taxon>
        <taxon>Trypanosomatida</taxon>
        <taxon>Trypanosomatidae</taxon>
        <taxon>Strigomonadinae</taxon>
        <taxon>Angomonas</taxon>
    </lineage>
</organism>
<evidence type="ECO:0000313" key="2">
    <source>
        <dbReference type="Proteomes" id="UP000515908"/>
    </source>
</evidence>
<dbReference type="EMBL" id="LR877145">
    <property type="protein sequence ID" value="CAD2212740.1"/>
    <property type="molecule type" value="Genomic_DNA"/>
</dbReference>